<comment type="similarity">
    <text evidence="1">Belongs to the disease resistance NB-LRR family.</text>
</comment>
<dbReference type="Pfam" id="PF18052">
    <property type="entry name" value="Rx_N"/>
    <property type="match status" value="1"/>
</dbReference>
<sequence length="295" mass="33252">MYGVVVWFEQVKCRMWTFKVAVAIGGLGVDANLRLMQLYLGVCPRLLFFFSVLWKFGYVNCEIFIKCGVFLCVYTDCGLVSLARLRPVRGRWTRIKYVIGLTGLAEAFRHTYITRLSTGLFSVSGKNGGVLSFSGTGLEQVIEKLKQVCRIPKEIQRLVNTMNRIIAALKDAEKKQISSEAVRLWLWELKQVVFDAEDLIDELATGAAVPSMGSHTHNTPTITPHMMCQIREMNDRLDLLEPQIPMLGLQLSTAEDSCLVLSKRRQMGSLLPDAASAWEEWGRLPLLSSSLMIRM</sequence>
<evidence type="ECO:0000313" key="7">
    <source>
        <dbReference type="EMBL" id="MQM17994.1"/>
    </source>
</evidence>
<evidence type="ECO:0000256" key="5">
    <source>
        <dbReference type="ARBA" id="ARBA00022821"/>
    </source>
</evidence>
<dbReference type="Proteomes" id="UP000652761">
    <property type="component" value="Unassembled WGS sequence"/>
</dbReference>
<proteinExistence type="inferred from homology"/>
<keyword evidence="5" id="KW-0611">Plant defense</keyword>
<comment type="caution">
    <text evidence="7">The sequence shown here is derived from an EMBL/GenBank/DDBJ whole genome shotgun (WGS) entry which is preliminary data.</text>
</comment>
<dbReference type="Gene3D" id="1.20.5.4130">
    <property type="match status" value="1"/>
</dbReference>
<keyword evidence="2" id="KW-0433">Leucine-rich repeat</keyword>
<keyword evidence="8" id="KW-1185">Reference proteome</keyword>
<reference evidence="7" key="1">
    <citation type="submission" date="2017-07" db="EMBL/GenBank/DDBJ databases">
        <title>Taro Niue Genome Assembly and Annotation.</title>
        <authorList>
            <person name="Atibalentja N."/>
            <person name="Keating K."/>
            <person name="Fields C.J."/>
        </authorList>
    </citation>
    <scope>NUCLEOTIDE SEQUENCE</scope>
    <source>
        <strain evidence="7">Niue_2</strain>
        <tissue evidence="7">Leaf</tissue>
    </source>
</reference>
<dbReference type="EMBL" id="NMUH01007893">
    <property type="protein sequence ID" value="MQM17994.1"/>
    <property type="molecule type" value="Genomic_DNA"/>
</dbReference>
<organism evidence="7 8">
    <name type="scientific">Colocasia esculenta</name>
    <name type="common">Wild taro</name>
    <name type="synonym">Arum esculentum</name>
    <dbReference type="NCBI Taxonomy" id="4460"/>
    <lineage>
        <taxon>Eukaryota</taxon>
        <taxon>Viridiplantae</taxon>
        <taxon>Streptophyta</taxon>
        <taxon>Embryophyta</taxon>
        <taxon>Tracheophyta</taxon>
        <taxon>Spermatophyta</taxon>
        <taxon>Magnoliopsida</taxon>
        <taxon>Liliopsida</taxon>
        <taxon>Araceae</taxon>
        <taxon>Aroideae</taxon>
        <taxon>Colocasieae</taxon>
        <taxon>Colocasia</taxon>
    </lineage>
</organism>
<protein>
    <recommendedName>
        <fullName evidence="6">Disease resistance N-terminal domain-containing protein</fullName>
    </recommendedName>
</protein>
<evidence type="ECO:0000256" key="1">
    <source>
        <dbReference type="ARBA" id="ARBA00008894"/>
    </source>
</evidence>
<evidence type="ECO:0000256" key="3">
    <source>
        <dbReference type="ARBA" id="ARBA00022737"/>
    </source>
</evidence>
<evidence type="ECO:0000313" key="8">
    <source>
        <dbReference type="Proteomes" id="UP000652761"/>
    </source>
</evidence>
<evidence type="ECO:0000259" key="6">
    <source>
        <dbReference type="Pfam" id="PF18052"/>
    </source>
</evidence>
<keyword evidence="3" id="KW-0677">Repeat</keyword>
<evidence type="ECO:0000256" key="2">
    <source>
        <dbReference type="ARBA" id="ARBA00022614"/>
    </source>
</evidence>
<feature type="domain" description="Disease resistance N-terminal" evidence="6">
    <location>
        <begin position="141"/>
        <end position="208"/>
    </location>
</feature>
<dbReference type="OrthoDB" id="616692at2759"/>
<dbReference type="GO" id="GO:0006952">
    <property type="term" value="P:defense response"/>
    <property type="evidence" value="ECO:0007669"/>
    <property type="project" value="UniProtKB-KW"/>
</dbReference>
<evidence type="ECO:0000256" key="4">
    <source>
        <dbReference type="ARBA" id="ARBA00022741"/>
    </source>
</evidence>
<dbReference type="InterPro" id="IPR041118">
    <property type="entry name" value="Rx_N"/>
</dbReference>
<accession>A0A843XES5</accession>
<gene>
    <name evidence="7" type="ORF">Taro_050976</name>
</gene>
<keyword evidence="4" id="KW-0547">Nucleotide-binding</keyword>
<name>A0A843XES5_COLES</name>
<dbReference type="GO" id="GO:0000166">
    <property type="term" value="F:nucleotide binding"/>
    <property type="evidence" value="ECO:0007669"/>
    <property type="project" value="UniProtKB-KW"/>
</dbReference>
<dbReference type="AlphaFoldDB" id="A0A843XES5"/>